<comment type="caution">
    <text evidence="1">The sequence shown here is derived from an EMBL/GenBank/DDBJ whole genome shotgun (WGS) entry which is preliminary data.</text>
</comment>
<dbReference type="EMBL" id="CAJVQC010119915">
    <property type="protein sequence ID" value="CAG8838229.1"/>
    <property type="molecule type" value="Genomic_DNA"/>
</dbReference>
<protein>
    <submittedName>
        <fullName evidence="1">21642_t:CDS:1</fullName>
    </submittedName>
</protein>
<proteinExistence type="predicted"/>
<keyword evidence="2" id="KW-1185">Reference proteome</keyword>
<reference evidence="1" key="1">
    <citation type="submission" date="2021-06" db="EMBL/GenBank/DDBJ databases">
        <authorList>
            <person name="Kallberg Y."/>
            <person name="Tangrot J."/>
            <person name="Rosling A."/>
        </authorList>
    </citation>
    <scope>NUCLEOTIDE SEQUENCE</scope>
    <source>
        <strain evidence="1">MA461A</strain>
    </source>
</reference>
<sequence>MGNYFGPFKVLNFIRVDLLIVVLSEANRPKLYLQHKGAKTLNSHYNKRT</sequence>
<name>A0ACA9SFG5_9GLOM</name>
<accession>A0ACA9SFG5</accession>
<organism evidence="1 2">
    <name type="scientific">Racocetra persica</name>
    <dbReference type="NCBI Taxonomy" id="160502"/>
    <lineage>
        <taxon>Eukaryota</taxon>
        <taxon>Fungi</taxon>
        <taxon>Fungi incertae sedis</taxon>
        <taxon>Mucoromycota</taxon>
        <taxon>Glomeromycotina</taxon>
        <taxon>Glomeromycetes</taxon>
        <taxon>Diversisporales</taxon>
        <taxon>Gigasporaceae</taxon>
        <taxon>Racocetra</taxon>
    </lineage>
</organism>
<evidence type="ECO:0000313" key="1">
    <source>
        <dbReference type="EMBL" id="CAG8838229.1"/>
    </source>
</evidence>
<gene>
    <name evidence="1" type="ORF">RPERSI_LOCUS30595</name>
</gene>
<evidence type="ECO:0000313" key="2">
    <source>
        <dbReference type="Proteomes" id="UP000789920"/>
    </source>
</evidence>
<feature type="non-terminal residue" evidence="1">
    <location>
        <position position="49"/>
    </location>
</feature>
<dbReference type="Proteomes" id="UP000789920">
    <property type="component" value="Unassembled WGS sequence"/>
</dbReference>